<dbReference type="GO" id="GO:0008168">
    <property type="term" value="F:methyltransferase activity"/>
    <property type="evidence" value="ECO:0007669"/>
    <property type="project" value="UniProtKB-KW"/>
</dbReference>
<keyword evidence="1" id="KW-0489">Methyltransferase</keyword>
<dbReference type="Gene3D" id="3.40.50.150">
    <property type="entry name" value="Vaccinia Virus protein VP39"/>
    <property type="match status" value="1"/>
</dbReference>
<dbReference type="RefSeq" id="WP_345631301.1">
    <property type="nucleotide sequence ID" value="NZ_BAABJQ010000010.1"/>
</dbReference>
<proteinExistence type="predicted"/>
<evidence type="ECO:0000313" key="1">
    <source>
        <dbReference type="EMBL" id="GAA5188145.1"/>
    </source>
</evidence>
<evidence type="ECO:0000313" key="2">
    <source>
        <dbReference type="Proteomes" id="UP001501570"/>
    </source>
</evidence>
<keyword evidence="2" id="KW-1185">Reference proteome</keyword>
<dbReference type="Proteomes" id="UP001501570">
    <property type="component" value="Unassembled WGS sequence"/>
</dbReference>
<dbReference type="EMBL" id="BAABJQ010000010">
    <property type="protein sequence ID" value="GAA5188145.1"/>
    <property type="molecule type" value="Genomic_DNA"/>
</dbReference>
<protein>
    <submittedName>
        <fullName evidence="1">SAM-dependent methyltransferase</fullName>
    </submittedName>
</protein>
<sequence length="263" mass="28484">MSPDESKWNDLDTTTPNPARMYDYLLGGGANFAADRAAVDQVLRTNPQGRQQTQANRAFLRRVVHHLAGLGVRQFLDLGAGVPTVGPVHEIAHRYAPEARVVYVDNEPIAATYSRRVLAGVPGTAVVEQDIRDVDTVIARAGQLLDFAEPVAVLAFAVLHFLADDAVAGQLVVDYRERTVAGSWLAISHGTAEDDPAVGEAVRHYQHTSMPGALRTRAQVTAFFKGYDLVEPGVVGVPDWHPDPLEEPGRIRAAFLGGLGRRP</sequence>
<keyword evidence="1" id="KW-0808">Transferase</keyword>
<dbReference type="PIRSF" id="PIRSF017393">
    <property type="entry name" value="MTase_SAV2177"/>
    <property type="match status" value="1"/>
</dbReference>
<organism evidence="1 2">
    <name type="scientific">Rugosimonospora acidiphila</name>
    <dbReference type="NCBI Taxonomy" id="556531"/>
    <lineage>
        <taxon>Bacteria</taxon>
        <taxon>Bacillati</taxon>
        <taxon>Actinomycetota</taxon>
        <taxon>Actinomycetes</taxon>
        <taxon>Micromonosporales</taxon>
        <taxon>Micromonosporaceae</taxon>
        <taxon>Rugosimonospora</taxon>
    </lineage>
</organism>
<gene>
    <name evidence="1" type="ORF">GCM10023322_38070</name>
</gene>
<accession>A0ABP9RVS3</accession>
<dbReference type="InterPro" id="IPR029063">
    <property type="entry name" value="SAM-dependent_MTases_sf"/>
</dbReference>
<dbReference type="Pfam" id="PF04672">
    <property type="entry name" value="Methyltransf_19"/>
    <property type="match status" value="1"/>
</dbReference>
<dbReference type="GO" id="GO:0032259">
    <property type="term" value="P:methylation"/>
    <property type="evidence" value="ECO:0007669"/>
    <property type="project" value="UniProtKB-KW"/>
</dbReference>
<reference evidence="2" key="1">
    <citation type="journal article" date="2019" name="Int. J. Syst. Evol. Microbiol.">
        <title>The Global Catalogue of Microorganisms (GCM) 10K type strain sequencing project: providing services to taxonomists for standard genome sequencing and annotation.</title>
        <authorList>
            <consortium name="The Broad Institute Genomics Platform"/>
            <consortium name="The Broad Institute Genome Sequencing Center for Infectious Disease"/>
            <person name="Wu L."/>
            <person name="Ma J."/>
        </authorList>
    </citation>
    <scope>NUCLEOTIDE SEQUENCE [LARGE SCALE GENOMIC DNA]</scope>
    <source>
        <strain evidence="2">JCM 18304</strain>
    </source>
</reference>
<name>A0ABP9RVS3_9ACTN</name>
<comment type="caution">
    <text evidence="1">The sequence shown here is derived from an EMBL/GenBank/DDBJ whole genome shotgun (WGS) entry which is preliminary data.</text>
</comment>
<dbReference type="SUPFAM" id="SSF53335">
    <property type="entry name" value="S-adenosyl-L-methionine-dependent methyltransferases"/>
    <property type="match status" value="1"/>
</dbReference>
<dbReference type="InterPro" id="IPR006764">
    <property type="entry name" value="SAM_dep_MeTrfase_SAV2177_type"/>
</dbReference>